<evidence type="ECO:0000313" key="1">
    <source>
        <dbReference type="EMBL" id="KRO27625.1"/>
    </source>
</evidence>
<comment type="caution">
    <text evidence="1">The sequence shown here is derived from an EMBL/GenBank/DDBJ whole genome shotgun (WGS) entry which is preliminary data.</text>
</comment>
<dbReference type="InterPro" id="IPR023296">
    <property type="entry name" value="Glyco_hydro_beta-prop_sf"/>
</dbReference>
<proteinExistence type="predicted"/>
<dbReference type="EMBL" id="AYGX02000072">
    <property type="protein sequence ID" value="KRO27625.1"/>
    <property type="molecule type" value="Genomic_DNA"/>
</dbReference>
<sequence>MVLSILGTIAVLFIFGVLYLTNKEQTVTVKQVDENQTLIKKSRQIRVPLLAFNLGNEYPLSGYRVTHAPHLTLGKHRITIMYEPVQSSAQQLKLLQKSHYVASAFQVVNATTNGKKQTIPKNQHEIDRLRILYSDDGIKWQTVHTNYPNWGIRDPDIIHYKKVWYVVYTAGLMKTTDFRHWQQISWNYNSAQQFKWFWAPEFFVDKAGQYHIVVSATQDGTNFGIYETDFNPATGQAGTQWGQISNSKVSPNAIDPHLFVWNNQYKLLTKDENAKQLNIADSDTYDSNFINSLVDIPDLGDLKPEAPEAEPLNDTDTTNEGLRVYFDVYDMQGNYYGIHYTDSDASLSKWSQAKAIKADFIVRHFGIWNNVTKK</sequence>
<dbReference type="Gene3D" id="2.115.10.20">
    <property type="entry name" value="Glycosyl hydrolase domain, family 43"/>
    <property type="match status" value="1"/>
</dbReference>
<dbReference type="AlphaFoldDB" id="A0A0R2NPJ7"/>
<accession>A0A0R2NPJ7</accession>
<dbReference type="Proteomes" id="UP000050920">
    <property type="component" value="Unassembled WGS sequence"/>
</dbReference>
<reference evidence="1 2" key="1">
    <citation type="journal article" date="2015" name="Genome Announc.">
        <title>Expanding the biotechnology potential of lactobacilli through comparative genomics of 213 strains and associated genera.</title>
        <authorList>
            <person name="Sun Z."/>
            <person name="Harris H.M."/>
            <person name="McCann A."/>
            <person name="Guo C."/>
            <person name="Argimon S."/>
            <person name="Zhang W."/>
            <person name="Yang X."/>
            <person name="Jeffery I.B."/>
            <person name="Cooney J.C."/>
            <person name="Kagawa T.F."/>
            <person name="Liu W."/>
            <person name="Song Y."/>
            <person name="Salvetti E."/>
            <person name="Wrobel A."/>
            <person name="Rasinkangas P."/>
            <person name="Parkhill J."/>
            <person name="Rea M.C."/>
            <person name="O'Sullivan O."/>
            <person name="Ritari J."/>
            <person name="Douillard F.P."/>
            <person name="Paul Ross R."/>
            <person name="Yang R."/>
            <person name="Briner A.E."/>
            <person name="Felis G.E."/>
            <person name="de Vos W.M."/>
            <person name="Barrangou R."/>
            <person name="Klaenhammer T.R."/>
            <person name="Caufield P.W."/>
            <person name="Cui Y."/>
            <person name="Zhang H."/>
            <person name="O'Toole P.W."/>
        </authorList>
    </citation>
    <scope>NUCLEOTIDE SEQUENCE [LARGE SCALE GENOMIC DNA]</scope>
    <source>
        <strain evidence="1 2">DSM 21115</strain>
    </source>
</reference>
<name>A0A0R2NPJ7_9LACO</name>
<keyword evidence="2" id="KW-1185">Reference proteome</keyword>
<protein>
    <submittedName>
        <fullName evidence="1">Uncharacterized protein</fullName>
    </submittedName>
</protein>
<evidence type="ECO:0000313" key="2">
    <source>
        <dbReference type="Proteomes" id="UP000050920"/>
    </source>
</evidence>
<organism evidence="1 2">
    <name type="scientific">Lactiplantibacillus fabifermentans DSM 21115</name>
    <dbReference type="NCBI Taxonomy" id="1413187"/>
    <lineage>
        <taxon>Bacteria</taxon>
        <taxon>Bacillati</taxon>
        <taxon>Bacillota</taxon>
        <taxon>Bacilli</taxon>
        <taxon>Lactobacillales</taxon>
        <taxon>Lactobacillaceae</taxon>
        <taxon>Lactiplantibacillus</taxon>
    </lineage>
</organism>
<gene>
    <name evidence="1" type="ORF">DY78_GL003043</name>
</gene>
<dbReference type="SUPFAM" id="SSF75005">
    <property type="entry name" value="Arabinanase/levansucrase/invertase"/>
    <property type="match status" value="1"/>
</dbReference>